<dbReference type="Proteomes" id="UP001497482">
    <property type="component" value="Chromosome 9"/>
</dbReference>
<accession>A0AAV2MQ08</accession>
<evidence type="ECO:0000256" key="1">
    <source>
        <dbReference type="SAM" id="MobiDB-lite"/>
    </source>
</evidence>
<name>A0AAV2MQ08_KNICA</name>
<feature type="region of interest" description="Disordered" evidence="1">
    <location>
        <begin position="134"/>
        <end position="165"/>
    </location>
</feature>
<proteinExistence type="predicted"/>
<dbReference type="EMBL" id="OZ035831">
    <property type="protein sequence ID" value="CAL1615405.1"/>
    <property type="molecule type" value="Genomic_DNA"/>
</dbReference>
<gene>
    <name evidence="2" type="ORF">KC01_LOCUS41367</name>
</gene>
<sequence length="197" mass="21643">MFPTLDVQHKPAHILSTSAVALGPSPLCVTDSKGHANRPLHPPHPPTLTQNHIIIFSTSIGPKRGAVQEQMASTLRRQHRRGENILKVVGPRLGARPTPLRDPGAHNFNPGAGWSSLPEQLPDPFPYRAELDLPVPQRQKCSPTPTKKEHRGPSRLKPPLGFPGPIPAPCSRVWERLECLTARPKRVESTVTSGTWQ</sequence>
<reference evidence="2 3" key="1">
    <citation type="submission" date="2024-04" db="EMBL/GenBank/DDBJ databases">
        <authorList>
            <person name="Waldvogel A.-M."/>
            <person name="Schoenle A."/>
        </authorList>
    </citation>
    <scope>NUCLEOTIDE SEQUENCE [LARGE SCALE GENOMIC DNA]</scope>
</reference>
<evidence type="ECO:0000313" key="2">
    <source>
        <dbReference type="EMBL" id="CAL1615405.1"/>
    </source>
</evidence>
<dbReference type="AlphaFoldDB" id="A0AAV2MQ08"/>
<keyword evidence="3" id="KW-1185">Reference proteome</keyword>
<organism evidence="2 3">
    <name type="scientific">Knipowitschia caucasica</name>
    <name type="common">Caucasian dwarf goby</name>
    <name type="synonym">Pomatoschistus caucasicus</name>
    <dbReference type="NCBI Taxonomy" id="637954"/>
    <lineage>
        <taxon>Eukaryota</taxon>
        <taxon>Metazoa</taxon>
        <taxon>Chordata</taxon>
        <taxon>Craniata</taxon>
        <taxon>Vertebrata</taxon>
        <taxon>Euteleostomi</taxon>
        <taxon>Actinopterygii</taxon>
        <taxon>Neopterygii</taxon>
        <taxon>Teleostei</taxon>
        <taxon>Neoteleostei</taxon>
        <taxon>Acanthomorphata</taxon>
        <taxon>Gobiaria</taxon>
        <taxon>Gobiiformes</taxon>
        <taxon>Gobioidei</taxon>
        <taxon>Gobiidae</taxon>
        <taxon>Gobiinae</taxon>
        <taxon>Knipowitschia</taxon>
    </lineage>
</organism>
<protein>
    <submittedName>
        <fullName evidence="2">Uncharacterized protein</fullName>
    </submittedName>
</protein>
<evidence type="ECO:0000313" key="3">
    <source>
        <dbReference type="Proteomes" id="UP001497482"/>
    </source>
</evidence>
<feature type="region of interest" description="Disordered" evidence="1">
    <location>
        <begin position="93"/>
        <end position="121"/>
    </location>
</feature>